<feature type="signal peptide" evidence="1">
    <location>
        <begin position="1"/>
        <end position="19"/>
    </location>
</feature>
<organism evidence="2 3">
    <name type="scientific">Aspergillus versicolor CBS 583.65</name>
    <dbReference type="NCBI Taxonomy" id="1036611"/>
    <lineage>
        <taxon>Eukaryota</taxon>
        <taxon>Fungi</taxon>
        <taxon>Dikarya</taxon>
        <taxon>Ascomycota</taxon>
        <taxon>Pezizomycotina</taxon>
        <taxon>Eurotiomycetes</taxon>
        <taxon>Eurotiomycetidae</taxon>
        <taxon>Eurotiales</taxon>
        <taxon>Aspergillaceae</taxon>
        <taxon>Aspergillus</taxon>
        <taxon>Aspergillus subgen. Nidulantes</taxon>
    </lineage>
</organism>
<sequence>MRSVLITLTAAIAVPMVAALPHPDDASIARDILSRKGSSSKLVVRDDIPKEDQVGYLVSSHGCFAAGSGFPQCRDLITMAWGKEGDYGDCNDPSVNSAFEDYCDIKGSDEVKIDTPMGEGLFQPDSNCGKDGKQGLIITAMDDTSVSGYECVKEDHSFSEWCGFTWSNNVQFKCTYKGQFD</sequence>
<dbReference type="AlphaFoldDB" id="A0A1L9PUC1"/>
<proteinExistence type="predicted"/>
<evidence type="ECO:0000313" key="3">
    <source>
        <dbReference type="Proteomes" id="UP000184073"/>
    </source>
</evidence>
<reference evidence="3" key="1">
    <citation type="journal article" date="2017" name="Genome Biol.">
        <title>Comparative genomics reveals high biological diversity and specific adaptations in the industrially and medically important fungal genus Aspergillus.</title>
        <authorList>
            <person name="de Vries R.P."/>
            <person name="Riley R."/>
            <person name="Wiebenga A."/>
            <person name="Aguilar-Osorio G."/>
            <person name="Amillis S."/>
            <person name="Uchima C.A."/>
            <person name="Anderluh G."/>
            <person name="Asadollahi M."/>
            <person name="Askin M."/>
            <person name="Barry K."/>
            <person name="Battaglia E."/>
            <person name="Bayram O."/>
            <person name="Benocci T."/>
            <person name="Braus-Stromeyer S.A."/>
            <person name="Caldana C."/>
            <person name="Canovas D."/>
            <person name="Cerqueira G.C."/>
            <person name="Chen F."/>
            <person name="Chen W."/>
            <person name="Choi C."/>
            <person name="Clum A."/>
            <person name="Dos Santos R.A."/>
            <person name="Damasio A.R."/>
            <person name="Diallinas G."/>
            <person name="Emri T."/>
            <person name="Fekete E."/>
            <person name="Flipphi M."/>
            <person name="Freyberg S."/>
            <person name="Gallo A."/>
            <person name="Gournas C."/>
            <person name="Habgood R."/>
            <person name="Hainaut M."/>
            <person name="Harispe M.L."/>
            <person name="Henrissat B."/>
            <person name="Hilden K.S."/>
            <person name="Hope R."/>
            <person name="Hossain A."/>
            <person name="Karabika E."/>
            <person name="Karaffa L."/>
            <person name="Karanyi Z."/>
            <person name="Krasevec N."/>
            <person name="Kuo A."/>
            <person name="Kusch H."/>
            <person name="LaButti K."/>
            <person name="Lagendijk E.L."/>
            <person name="Lapidus A."/>
            <person name="Levasseur A."/>
            <person name="Lindquist E."/>
            <person name="Lipzen A."/>
            <person name="Logrieco A.F."/>
            <person name="MacCabe A."/>
            <person name="Maekelae M.R."/>
            <person name="Malavazi I."/>
            <person name="Melin P."/>
            <person name="Meyer V."/>
            <person name="Mielnichuk N."/>
            <person name="Miskei M."/>
            <person name="Molnar A.P."/>
            <person name="Mule G."/>
            <person name="Ngan C.Y."/>
            <person name="Orejas M."/>
            <person name="Orosz E."/>
            <person name="Ouedraogo J.P."/>
            <person name="Overkamp K.M."/>
            <person name="Park H.-S."/>
            <person name="Perrone G."/>
            <person name="Piumi F."/>
            <person name="Punt P.J."/>
            <person name="Ram A.F."/>
            <person name="Ramon A."/>
            <person name="Rauscher S."/>
            <person name="Record E."/>
            <person name="Riano-Pachon D.M."/>
            <person name="Robert V."/>
            <person name="Roehrig J."/>
            <person name="Ruller R."/>
            <person name="Salamov A."/>
            <person name="Salih N.S."/>
            <person name="Samson R.A."/>
            <person name="Sandor E."/>
            <person name="Sanguinetti M."/>
            <person name="Schuetze T."/>
            <person name="Sepcic K."/>
            <person name="Shelest E."/>
            <person name="Sherlock G."/>
            <person name="Sophianopoulou V."/>
            <person name="Squina F.M."/>
            <person name="Sun H."/>
            <person name="Susca A."/>
            <person name="Todd R.B."/>
            <person name="Tsang A."/>
            <person name="Unkles S.E."/>
            <person name="van de Wiele N."/>
            <person name="van Rossen-Uffink D."/>
            <person name="Oliveira J.V."/>
            <person name="Vesth T.C."/>
            <person name="Visser J."/>
            <person name="Yu J.-H."/>
            <person name="Zhou M."/>
            <person name="Andersen M.R."/>
            <person name="Archer D.B."/>
            <person name="Baker S.E."/>
            <person name="Benoit I."/>
            <person name="Brakhage A.A."/>
            <person name="Braus G.H."/>
            <person name="Fischer R."/>
            <person name="Frisvad J.C."/>
            <person name="Goldman G.H."/>
            <person name="Houbraken J."/>
            <person name="Oakley B."/>
            <person name="Pocsi I."/>
            <person name="Scazzocchio C."/>
            <person name="Seiboth B."/>
            <person name="vanKuyk P.A."/>
            <person name="Wortman J."/>
            <person name="Dyer P.S."/>
            <person name="Grigoriev I.V."/>
        </authorList>
    </citation>
    <scope>NUCLEOTIDE SEQUENCE [LARGE SCALE GENOMIC DNA]</scope>
    <source>
        <strain evidence="3">CBS 583.65</strain>
    </source>
</reference>
<dbReference type="RefSeq" id="XP_040670899.1">
    <property type="nucleotide sequence ID" value="XM_040813102.1"/>
</dbReference>
<accession>A0A1L9PUC1</accession>
<gene>
    <name evidence="2" type="ORF">ASPVEDRAFT_44661</name>
</gene>
<evidence type="ECO:0008006" key="4">
    <source>
        <dbReference type="Google" id="ProtNLM"/>
    </source>
</evidence>
<feature type="chain" id="PRO_5013177164" description="Ecp2 effector protein domain-containing protein" evidence="1">
    <location>
        <begin position="20"/>
        <end position="181"/>
    </location>
</feature>
<dbReference type="VEuPathDB" id="FungiDB:ASPVEDRAFT_44661"/>
<evidence type="ECO:0000256" key="1">
    <source>
        <dbReference type="SAM" id="SignalP"/>
    </source>
</evidence>
<name>A0A1L9PUC1_ASPVE</name>
<dbReference type="OrthoDB" id="4465079at2759"/>
<evidence type="ECO:0000313" key="2">
    <source>
        <dbReference type="EMBL" id="OJJ05137.1"/>
    </source>
</evidence>
<dbReference type="GeneID" id="63728613"/>
<keyword evidence="1" id="KW-0732">Signal</keyword>
<dbReference type="EMBL" id="KV878132">
    <property type="protein sequence ID" value="OJJ05137.1"/>
    <property type="molecule type" value="Genomic_DNA"/>
</dbReference>
<dbReference type="Proteomes" id="UP000184073">
    <property type="component" value="Unassembled WGS sequence"/>
</dbReference>
<protein>
    <recommendedName>
        <fullName evidence="4">Ecp2 effector protein domain-containing protein</fullName>
    </recommendedName>
</protein>
<keyword evidence="3" id="KW-1185">Reference proteome</keyword>